<dbReference type="Gene3D" id="3.40.50.2020">
    <property type="match status" value="1"/>
</dbReference>
<dbReference type="InterPro" id="IPR029057">
    <property type="entry name" value="PRTase-like"/>
</dbReference>
<comment type="caution">
    <text evidence="3">The sequence shown here is derived from an EMBL/GenBank/DDBJ whole genome shotgun (WGS) entry which is preliminary data.</text>
</comment>
<name>A0ABW6V8H5_MICFU</name>
<gene>
    <name evidence="3" type="ORF">ACFY05_22560</name>
</gene>
<dbReference type="Pfam" id="PF00156">
    <property type="entry name" value="Pribosyltran"/>
    <property type="match status" value="1"/>
</dbReference>
<dbReference type="SUPFAM" id="SSF53271">
    <property type="entry name" value="PRTase-like"/>
    <property type="match status" value="1"/>
</dbReference>
<evidence type="ECO:0000259" key="2">
    <source>
        <dbReference type="Pfam" id="PF00156"/>
    </source>
</evidence>
<organism evidence="3 4">
    <name type="scientific">Microtetraspora fusca</name>
    <dbReference type="NCBI Taxonomy" id="1997"/>
    <lineage>
        <taxon>Bacteria</taxon>
        <taxon>Bacillati</taxon>
        <taxon>Actinomycetota</taxon>
        <taxon>Actinomycetes</taxon>
        <taxon>Streptosporangiales</taxon>
        <taxon>Streptosporangiaceae</taxon>
        <taxon>Microtetraspora</taxon>
    </lineage>
</organism>
<reference evidence="3 4" key="1">
    <citation type="submission" date="2024-10" db="EMBL/GenBank/DDBJ databases">
        <title>The Natural Products Discovery Center: Release of the First 8490 Sequenced Strains for Exploring Actinobacteria Biosynthetic Diversity.</title>
        <authorList>
            <person name="Kalkreuter E."/>
            <person name="Kautsar S.A."/>
            <person name="Yang D."/>
            <person name="Bader C.D."/>
            <person name="Teijaro C.N."/>
            <person name="Fluegel L."/>
            <person name="Davis C.M."/>
            <person name="Simpson J.R."/>
            <person name="Lauterbach L."/>
            <person name="Steele A.D."/>
            <person name="Gui C."/>
            <person name="Meng S."/>
            <person name="Li G."/>
            <person name="Viehrig K."/>
            <person name="Ye F."/>
            <person name="Su P."/>
            <person name="Kiefer A.F."/>
            <person name="Nichols A."/>
            <person name="Cepeda A.J."/>
            <person name="Yan W."/>
            <person name="Fan B."/>
            <person name="Jiang Y."/>
            <person name="Adhikari A."/>
            <person name="Zheng C.-J."/>
            <person name="Schuster L."/>
            <person name="Cowan T.M."/>
            <person name="Smanski M.J."/>
            <person name="Chevrette M.G."/>
            <person name="De Carvalho L.P.S."/>
            <person name="Shen B."/>
        </authorList>
    </citation>
    <scope>NUCLEOTIDE SEQUENCE [LARGE SCALE GENOMIC DNA]</scope>
    <source>
        <strain evidence="3 4">NPDC001281</strain>
    </source>
</reference>
<dbReference type="RefSeq" id="WP_387343837.1">
    <property type="nucleotide sequence ID" value="NZ_JBIAXI010000013.1"/>
</dbReference>
<dbReference type="InterPro" id="IPR051910">
    <property type="entry name" value="ComF/GntX_DNA_util-trans"/>
</dbReference>
<accession>A0ABW6V8H5</accession>
<dbReference type="Proteomes" id="UP001602119">
    <property type="component" value="Unassembled WGS sequence"/>
</dbReference>
<proteinExistence type="inferred from homology"/>
<feature type="domain" description="Phosphoribosyltransferase" evidence="2">
    <location>
        <begin position="214"/>
        <end position="265"/>
    </location>
</feature>
<dbReference type="CDD" id="cd06223">
    <property type="entry name" value="PRTases_typeI"/>
    <property type="match status" value="1"/>
</dbReference>
<dbReference type="EMBL" id="JBIAXI010000013">
    <property type="protein sequence ID" value="MFF4775638.1"/>
    <property type="molecule type" value="Genomic_DNA"/>
</dbReference>
<sequence length="272" mass="27851">MLAALLDLVLPPRCAGCGEPGALVCPLCLEEVLREPAPRPPDPAPPGLPECWSATRYDGAARRVLLAYKERGRTALAPLLSAVLAEVAESALAAHAWRPSVDMGRVGAERGGPAGRSAAAARGALPGQIALVPVPSARAASRRRGHDPVGVITSGAAKLLRRRGLPVAAAPMLRQGRRVADQAGLSSTQRAANLRGAFVVVPGRTGTARPSGGRVGAVLLVDDIVTTGATLAEAARAVREAGAEVPLAITVAATPRTRARDRNPAARHAGET</sequence>
<evidence type="ECO:0000313" key="4">
    <source>
        <dbReference type="Proteomes" id="UP001602119"/>
    </source>
</evidence>
<dbReference type="InterPro" id="IPR000836">
    <property type="entry name" value="PRTase_dom"/>
</dbReference>
<dbReference type="PANTHER" id="PTHR47505:SF1">
    <property type="entry name" value="DNA UTILIZATION PROTEIN YHGH"/>
    <property type="match status" value="1"/>
</dbReference>
<protein>
    <submittedName>
        <fullName evidence="3">ComF family protein</fullName>
    </submittedName>
</protein>
<keyword evidence="4" id="KW-1185">Reference proteome</keyword>
<dbReference type="PANTHER" id="PTHR47505">
    <property type="entry name" value="DNA UTILIZATION PROTEIN YHGH"/>
    <property type="match status" value="1"/>
</dbReference>
<evidence type="ECO:0000313" key="3">
    <source>
        <dbReference type="EMBL" id="MFF4775638.1"/>
    </source>
</evidence>
<evidence type="ECO:0000256" key="1">
    <source>
        <dbReference type="ARBA" id="ARBA00008007"/>
    </source>
</evidence>
<comment type="similarity">
    <text evidence="1">Belongs to the ComF/GntX family.</text>
</comment>